<comment type="caution">
    <text evidence="3">The sequence shown here is derived from an EMBL/GenBank/DDBJ whole genome shotgun (WGS) entry which is preliminary data.</text>
</comment>
<evidence type="ECO:0000313" key="3">
    <source>
        <dbReference type="EMBL" id="MBB5985333.1"/>
    </source>
</evidence>
<dbReference type="Pfam" id="PF04606">
    <property type="entry name" value="Ogr_Delta"/>
    <property type="match status" value="1"/>
</dbReference>
<evidence type="ECO:0000313" key="4">
    <source>
        <dbReference type="Proteomes" id="UP001138540"/>
    </source>
</evidence>
<dbReference type="RefSeq" id="WP_184151595.1">
    <property type="nucleotide sequence ID" value="NZ_JACHKA010000001.1"/>
</dbReference>
<name>A0ABR6NDI3_9SPHN</name>
<dbReference type="Proteomes" id="UP001138540">
    <property type="component" value="Unassembled WGS sequence"/>
</dbReference>
<feature type="domain" description="Zinc finger Ogr/Delta-type" evidence="2">
    <location>
        <begin position="27"/>
        <end position="73"/>
    </location>
</feature>
<evidence type="ECO:0000259" key="2">
    <source>
        <dbReference type="Pfam" id="PF04606"/>
    </source>
</evidence>
<accession>A0ABR6NDI3</accession>
<feature type="region of interest" description="Disordered" evidence="1">
    <location>
        <begin position="78"/>
        <end position="114"/>
    </location>
</feature>
<sequence>MNKPGGIHVRDADLRKGRTKRFMPVVNCPVCGERAYTRTSEEISPETRRLYYVCSHWECGMRWQALLTVERVVSPSGISPNFRPAQLKPGKPPGHEYGQSPPPLLEFMGRTSPA</sequence>
<organism evidence="3 4">
    <name type="scientific">Sphingobium lignivorans</name>
    <dbReference type="NCBI Taxonomy" id="2735886"/>
    <lineage>
        <taxon>Bacteria</taxon>
        <taxon>Pseudomonadati</taxon>
        <taxon>Pseudomonadota</taxon>
        <taxon>Alphaproteobacteria</taxon>
        <taxon>Sphingomonadales</taxon>
        <taxon>Sphingomonadaceae</taxon>
        <taxon>Sphingobium</taxon>
    </lineage>
</organism>
<keyword evidence="4" id="KW-1185">Reference proteome</keyword>
<dbReference type="EMBL" id="JACHKA010000001">
    <property type="protein sequence ID" value="MBB5985333.1"/>
    <property type="molecule type" value="Genomic_DNA"/>
</dbReference>
<gene>
    <name evidence="3" type="ORF">HNP60_001307</name>
</gene>
<protein>
    <recommendedName>
        <fullName evidence="2">Zinc finger Ogr/Delta-type domain-containing protein</fullName>
    </recommendedName>
</protein>
<dbReference type="InterPro" id="IPR007684">
    <property type="entry name" value="Znf_Ogr/Delta"/>
</dbReference>
<reference evidence="3 4" key="1">
    <citation type="submission" date="2020-08" db="EMBL/GenBank/DDBJ databases">
        <title>Exploring microbial biodiversity for novel pathways involved in the catabolism of aromatic compounds derived from lignin.</title>
        <authorList>
            <person name="Elkins J."/>
        </authorList>
    </citation>
    <scope>NUCLEOTIDE SEQUENCE [LARGE SCALE GENOMIC DNA]</scope>
    <source>
        <strain evidence="3 4">B1D3A</strain>
    </source>
</reference>
<evidence type="ECO:0000256" key="1">
    <source>
        <dbReference type="SAM" id="MobiDB-lite"/>
    </source>
</evidence>
<proteinExistence type="predicted"/>